<dbReference type="GO" id="GO:0005737">
    <property type="term" value="C:cytoplasm"/>
    <property type="evidence" value="ECO:0007669"/>
    <property type="project" value="TreeGrafter"/>
</dbReference>
<evidence type="ECO:0000256" key="1">
    <source>
        <dbReference type="ARBA" id="ARBA00022468"/>
    </source>
</evidence>
<dbReference type="PANTHER" id="PTHR14963:SF1">
    <property type="entry name" value="RHO GTPASE-ACTIVATING PROTEIN CONUNDRUM"/>
    <property type="match status" value="1"/>
</dbReference>
<proteinExistence type="predicted"/>
<dbReference type="InterPro" id="IPR008936">
    <property type="entry name" value="Rho_GTPase_activation_prot"/>
</dbReference>
<name>A0A0T6ATZ9_9SCAR</name>
<sequence length="609" mass="69884">MEPNLDELPPSTEYLQLFFNEATDCHPEQEIEEEHPVLDEVEQARDFLLKAGLSDLSKIFQEGKEIPEAVVNDSVREKYLTEKQAQTVRSRVRTLNKTLGNRKPRRKQRQDIRDIAWNVETSSTGSRSRSATPDSLDSVGALNEELTSDEDQQLPHLSLDAAQAGKGKLKWTSSEPLQNKVFQRQARDNVAHLDSNNVVLKGYYPLEENRIVKPRRERSGSDPTPDILLKQIHNDSEGYLSSSPNLIASSSPPNALPHAEALSFDEIIKAKQDEQNWNIDICDDVVCIDSINDCEYQHLKPLLWVEVTSIFDHYKIFTLKRKTNKSKRGNVFNVNLSTLVMRDMPNPSENTMVPQVYQSVINQLTSRCLREDGLMRIAGQKQKLEMLCKDIEDHFYSNRSHVDHVLSEASAHCLVGVFKKLLRDLPDSILTMELFDMFYKTSLITSMEDQIRALNLLVLLLPIEHRNTFRYLIEFFLQIVANEQYNRMNLQNIAMIVAPSFFLPRILSPGRLSRVPDKLSKEQLLQQLHTAATCCSIMEVILKTGEKLWMIPNELVVQAREAQRKAQTRKKLGIKEQKHHPAKKKLQRSNTQYEPGAMLSPKITRDFVY</sequence>
<evidence type="ECO:0000256" key="2">
    <source>
        <dbReference type="SAM" id="MobiDB-lite"/>
    </source>
</evidence>
<evidence type="ECO:0000313" key="5">
    <source>
        <dbReference type="Proteomes" id="UP000051574"/>
    </source>
</evidence>
<dbReference type="SUPFAM" id="SSF48350">
    <property type="entry name" value="GTPase activation domain, GAP"/>
    <property type="match status" value="1"/>
</dbReference>
<dbReference type="GO" id="GO:0051056">
    <property type="term" value="P:regulation of small GTPase mediated signal transduction"/>
    <property type="evidence" value="ECO:0007669"/>
    <property type="project" value="TreeGrafter"/>
</dbReference>
<protein>
    <recommendedName>
        <fullName evidence="3">Rho-GAP domain-containing protein</fullName>
    </recommendedName>
</protein>
<feature type="region of interest" description="Disordered" evidence="2">
    <location>
        <begin position="567"/>
        <end position="592"/>
    </location>
</feature>
<dbReference type="OrthoDB" id="27680at2759"/>
<dbReference type="GO" id="GO:0030833">
    <property type="term" value="P:regulation of actin filament polymerization"/>
    <property type="evidence" value="ECO:0007669"/>
    <property type="project" value="TreeGrafter"/>
</dbReference>
<dbReference type="GO" id="GO:0007165">
    <property type="term" value="P:signal transduction"/>
    <property type="evidence" value="ECO:0007669"/>
    <property type="project" value="InterPro"/>
</dbReference>
<evidence type="ECO:0000259" key="3">
    <source>
        <dbReference type="PROSITE" id="PS50238"/>
    </source>
</evidence>
<evidence type="ECO:0000313" key="4">
    <source>
        <dbReference type="EMBL" id="KRT78518.1"/>
    </source>
</evidence>
<feature type="domain" description="Rho-GAP" evidence="3">
    <location>
        <begin position="334"/>
        <end position="549"/>
    </location>
</feature>
<dbReference type="Pfam" id="PF00620">
    <property type="entry name" value="RhoGAP"/>
    <property type="match status" value="1"/>
</dbReference>
<keyword evidence="5" id="KW-1185">Reference proteome</keyword>
<dbReference type="InterPro" id="IPR000198">
    <property type="entry name" value="RhoGAP_dom"/>
</dbReference>
<gene>
    <name evidence="4" type="ORF">AMK59_6772</name>
</gene>
<dbReference type="SMART" id="SM00324">
    <property type="entry name" value="RhoGAP"/>
    <property type="match status" value="1"/>
</dbReference>
<keyword evidence="1" id="KW-0343">GTPase activation</keyword>
<dbReference type="PANTHER" id="PTHR14963">
    <property type="entry name" value="RHO GTPASE ACTIVATING PROTEIN 18,19-RELATED"/>
    <property type="match status" value="1"/>
</dbReference>
<feature type="compositionally biased region" description="Basic residues" evidence="2">
    <location>
        <begin position="567"/>
        <end position="587"/>
    </location>
</feature>
<dbReference type="Proteomes" id="UP000051574">
    <property type="component" value="Unassembled WGS sequence"/>
</dbReference>
<accession>A0A0T6ATZ9</accession>
<dbReference type="Gene3D" id="1.10.555.10">
    <property type="entry name" value="Rho GTPase activation protein"/>
    <property type="match status" value="1"/>
</dbReference>
<comment type="caution">
    <text evidence="4">The sequence shown here is derived from an EMBL/GenBank/DDBJ whole genome shotgun (WGS) entry which is preliminary data.</text>
</comment>
<feature type="compositionally biased region" description="Basic residues" evidence="2">
    <location>
        <begin position="97"/>
        <end position="108"/>
    </location>
</feature>
<feature type="compositionally biased region" description="Low complexity" evidence="2">
    <location>
        <begin position="121"/>
        <end position="130"/>
    </location>
</feature>
<dbReference type="AlphaFoldDB" id="A0A0T6ATZ9"/>
<reference evidence="4 5" key="1">
    <citation type="submission" date="2015-09" db="EMBL/GenBank/DDBJ databases">
        <title>Draft genome of the scarab beetle Oryctes borbonicus.</title>
        <authorList>
            <person name="Meyer J.M."/>
            <person name="Markov G.V."/>
            <person name="Baskaran P."/>
            <person name="Herrmann M."/>
            <person name="Sommer R.J."/>
            <person name="Roedelsperger C."/>
        </authorList>
    </citation>
    <scope>NUCLEOTIDE SEQUENCE [LARGE SCALE GENOMIC DNA]</scope>
    <source>
        <strain evidence="4">OB123</strain>
        <tissue evidence="4">Whole animal</tissue>
    </source>
</reference>
<organism evidence="4 5">
    <name type="scientific">Oryctes borbonicus</name>
    <dbReference type="NCBI Taxonomy" id="1629725"/>
    <lineage>
        <taxon>Eukaryota</taxon>
        <taxon>Metazoa</taxon>
        <taxon>Ecdysozoa</taxon>
        <taxon>Arthropoda</taxon>
        <taxon>Hexapoda</taxon>
        <taxon>Insecta</taxon>
        <taxon>Pterygota</taxon>
        <taxon>Neoptera</taxon>
        <taxon>Endopterygota</taxon>
        <taxon>Coleoptera</taxon>
        <taxon>Polyphaga</taxon>
        <taxon>Scarabaeiformia</taxon>
        <taxon>Scarabaeidae</taxon>
        <taxon>Dynastinae</taxon>
        <taxon>Oryctes</taxon>
    </lineage>
</organism>
<dbReference type="PROSITE" id="PS50238">
    <property type="entry name" value="RHOGAP"/>
    <property type="match status" value="1"/>
</dbReference>
<dbReference type="EMBL" id="LJIG01022826">
    <property type="protein sequence ID" value="KRT78518.1"/>
    <property type="molecule type" value="Genomic_DNA"/>
</dbReference>
<dbReference type="GO" id="GO:0005096">
    <property type="term" value="F:GTPase activator activity"/>
    <property type="evidence" value="ECO:0007669"/>
    <property type="project" value="UniProtKB-KW"/>
</dbReference>
<feature type="region of interest" description="Disordered" evidence="2">
    <location>
        <begin position="97"/>
        <end position="137"/>
    </location>
</feature>